<protein>
    <submittedName>
        <fullName evidence="3">Methyltransferase-like protein 25 isoform X1</fullName>
    </submittedName>
</protein>
<keyword evidence="2" id="KW-1185">Reference proteome</keyword>
<dbReference type="Proteomes" id="UP000694924">
    <property type="component" value="Unplaced"/>
</dbReference>
<dbReference type="SUPFAM" id="SSF53335">
    <property type="entry name" value="S-adenosyl-L-methionine-dependent methyltransferases"/>
    <property type="match status" value="1"/>
</dbReference>
<dbReference type="Pfam" id="PF13679">
    <property type="entry name" value="Methyltransf_32"/>
    <property type="match status" value="1"/>
</dbReference>
<dbReference type="CDD" id="cd02440">
    <property type="entry name" value="AdoMet_MTases"/>
    <property type="match status" value="1"/>
</dbReference>
<dbReference type="Gene3D" id="3.40.50.150">
    <property type="entry name" value="Vaccinia Virus protein VP39"/>
    <property type="match status" value="1"/>
</dbReference>
<gene>
    <name evidence="3" type="primary">LOC107073357</name>
</gene>
<sequence length="482" mass="55939">MMFSQRDEELLIQYFLEALCLFHKTQWIYNHPVTEILINGSLDAIPKEWLDVLQSLSNNKLNNFVVNKTLPVWPKTLQEFIDKCKYTNRLSRVNPSTTLKVPQQFIKRLNPKKQHEIIHLAELIHAQCKTLKIEVIVDFGSGLGYVSQLLYHLYGYKVLGLDGNEANITVARNRQMNIYPTSVNHVKYAYCKLSCHSIETIETIESLILSEFGKIDNLCFIGLHACGDLSVYVSKIFNHMKNAQLLILISCCYHKLTVSKNENVISNGVVQHFDHFPMSQCLKKAIDYSNLDTSMFLRQPFLRLACQEPAERWINMSQDSHDIHAFHVLARAVFELYVNQNKLYLKKQVRKATRLSQCSSIENYVKDTLLRYTLEPINETVPRNEEKLNDHELIENEITELWKHHCQRLQQVEIYTGLQLILQASAESMVLQDRLCWLREQGLNAIIIPVMNNILSPRSNAIVAQKVNNITLNRIFKRNKNV</sequence>
<evidence type="ECO:0000259" key="1">
    <source>
        <dbReference type="Pfam" id="PF13679"/>
    </source>
</evidence>
<dbReference type="InterPro" id="IPR025714">
    <property type="entry name" value="Methyltranfer_dom"/>
</dbReference>
<organism evidence="2 3">
    <name type="scientific">Polistes dominula</name>
    <name type="common">European paper wasp</name>
    <name type="synonym">Vespa dominula</name>
    <dbReference type="NCBI Taxonomy" id="743375"/>
    <lineage>
        <taxon>Eukaryota</taxon>
        <taxon>Metazoa</taxon>
        <taxon>Ecdysozoa</taxon>
        <taxon>Arthropoda</taxon>
        <taxon>Hexapoda</taxon>
        <taxon>Insecta</taxon>
        <taxon>Pterygota</taxon>
        <taxon>Neoptera</taxon>
        <taxon>Endopterygota</taxon>
        <taxon>Hymenoptera</taxon>
        <taxon>Apocrita</taxon>
        <taxon>Aculeata</taxon>
        <taxon>Vespoidea</taxon>
        <taxon>Vespidae</taxon>
        <taxon>Polistinae</taxon>
        <taxon>Polistini</taxon>
        <taxon>Polistes</taxon>
    </lineage>
</organism>
<evidence type="ECO:0000313" key="2">
    <source>
        <dbReference type="Proteomes" id="UP000694924"/>
    </source>
</evidence>
<dbReference type="PANTHER" id="PTHR12496">
    <property type="entry name" value="CGI-41 METHYLTRANSFERASE"/>
    <property type="match status" value="1"/>
</dbReference>
<feature type="domain" description="Methyltransferase" evidence="1">
    <location>
        <begin position="112"/>
        <end position="257"/>
    </location>
</feature>
<dbReference type="PANTHER" id="PTHR12496:SF0">
    <property type="entry name" value="METHYLTRANSFERASE DOMAIN-CONTAINING PROTEIN"/>
    <property type="match status" value="1"/>
</dbReference>
<proteinExistence type="predicted"/>
<dbReference type="InterPro" id="IPR052220">
    <property type="entry name" value="METTL25"/>
</dbReference>
<reference evidence="3" key="1">
    <citation type="submission" date="2025-08" db="UniProtKB">
        <authorList>
            <consortium name="RefSeq"/>
        </authorList>
    </citation>
    <scope>IDENTIFICATION</scope>
    <source>
        <tissue evidence="3">Whole body</tissue>
    </source>
</reference>
<evidence type="ECO:0000313" key="3">
    <source>
        <dbReference type="RefSeq" id="XP_015189443.1"/>
    </source>
</evidence>
<dbReference type="GeneID" id="107073357"/>
<name>A0ABM1JAF5_POLDO</name>
<dbReference type="InterPro" id="IPR029063">
    <property type="entry name" value="SAM-dependent_MTases_sf"/>
</dbReference>
<accession>A0ABM1JAF5</accession>
<dbReference type="RefSeq" id="XP_015189443.1">
    <property type="nucleotide sequence ID" value="XM_015333957.1"/>
</dbReference>